<organism evidence="8 9">
    <name type="scientific">Dactylosporangium salmoneum</name>
    <dbReference type="NCBI Taxonomy" id="53361"/>
    <lineage>
        <taxon>Bacteria</taxon>
        <taxon>Bacillati</taxon>
        <taxon>Actinomycetota</taxon>
        <taxon>Actinomycetes</taxon>
        <taxon>Micromonosporales</taxon>
        <taxon>Micromonosporaceae</taxon>
        <taxon>Dactylosporangium</taxon>
    </lineage>
</organism>
<name>A0ABP5TDW0_9ACTN</name>
<evidence type="ECO:0000256" key="2">
    <source>
        <dbReference type="ARBA" id="ARBA00022475"/>
    </source>
</evidence>
<comment type="caution">
    <text evidence="8">The sequence shown here is derived from an EMBL/GenBank/DDBJ whole genome shotgun (WGS) entry which is preliminary data.</text>
</comment>
<sequence>MTLAVQDKPVELGAGHGGMPARRAVVRWAWRLFRREWRQQSIVLGLLLVAVAATVVGLGAVASAPSQAAVFGTADHLVTLGSTGTQLDTDLATLRSSFGAIDVIEHTKQRIAVPGSANGVDLRTQNPGGPYGSPMLRLNQGRYPHGPGELAVTDRTATLFGLHVGGTWTQAGTTWTIVGLVENPLNLADLFALAAPGQIEADHVDVLLRAPDRVFRNQPRPDGANVQVRSPETDAAAGVGVLALATIGLVFVGLLAVAGFTVMAQRRLRALGMLGAIGASHRHIRLVLLANGAVIGGVGALAGAAVGVAAWVLLGPQLEPLLGHRVDRFGLPWTPVLIAMGLATLTALLAAWWPARAAARMPVVAALSARPAPPRPAHRFALVGAGLLVLGLGALVLARQSRPPYIVAGVLATAIALLLLAPVGVAIIGRIARHAPLPARLAMRDLSRYRARSSAALAAIGLAIGISAVVALSGGVTVAKAAVPGSGNLPTDQILVWLSPDGLNGTIPELTAAQADTMRKQVDAIAADLQATSVLPLTGGISPDAPMEHGGKPAVILARPHPTGNGGASYSSSDAIPLFIATPELLTYYGIDPAGIAAGTEVITGRPDVNGYDVIPIRERDFHPKAQHVPLPTTYTSLPNTLLTDHAVTTLGLTPGPVGWLVKAPRPLTTAQLDKAQQQAVAAGLNIESRPTGADQTRLAAWFTAAGIAVGLGVLAMTVGLIRSETARDLRTLTAAGAPRRTRRALTAATAGALALTGAVIGTAGAYLAMLAWYARELHWLADPPLANLAAILAGLPVIAYAGGWLLAGREARTIARQALD</sequence>
<feature type="transmembrane region" description="Helical" evidence="6">
    <location>
        <begin position="380"/>
        <end position="399"/>
    </location>
</feature>
<evidence type="ECO:0000256" key="4">
    <source>
        <dbReference type="ARBA" id="ARBA00022989"/>
    </source>
</evidence>
<evidence type="ECO:0000256" key="3">
    <source>
        <dbReference type="ARBA" id="ARBA00022692"/>
    </source>
</evidence>
<feature type="transmembrane region" description="Helical" evidence="6">
    <location>
        <begin position="235"/>
        <end position="263"/>
    </location>
</feature>
<feature type="transmembrane region" description="Helical" evidence="6">
    <location>
        <begin position="453"/>
        <end position="476"/>
    </location>
</feature>
<evidence type="ECO:0000256" key="6">
    <source>
        <dbReference type="SAM" id="Phobius"/>
    </source>
</evidence>
<dbReference type="RefSeq" id="WP_344613911.1">
    <property type="nucleotide sequence ID" value="NZ_BAAARV010000029.1"/>
</dbReference>
<keyword evidence="4 6" id="KW-1133">Transmembrane helix</keyword>
<dbReference type="PANTHER" id="PTHR30287:SF2">
    <property type="entry name" value="BLL1001 PROTEIN"/>
    <property type="match status" value="1"/>
</dbReference>
<comment type="subcellular location">
    <subcellularLocation>
        <location evidence="1">Cell membrane</location>
        <topology evidence="1">Multi-pass membrane protein</topology>
    </subcellularLocation>
</comment>
<dbReference type="InterPro" id="IPR003838">
    <property type="entry name" value="ABC3_permease_C"/>
</dbReference>
<feature type="transmembrane region" description="Helical" evidence="6">
    <location>
        <begin position="284"/>
        <end position="313"/>
    </location>
</feature>
<feature type="transmembrane region" description="Helical" evidence="6">
    <location>
        <begin position="699"/>
        <end position="724"/>
    </location>
</feature>
<gene>
    <name evidence="8" type="ORF">GCM10010170_039600</name>
</gene>
<dbReference type="Proteomes" id="UP001501444">
    <property type="component" value="Unassembled WGS sequence"/>
</dbReference>
<feature type="transmembrane region" description="Helical" evidence="6">
    <location>
        <begin position="405"/>
        <end position="432"/>
    </location>
</feature>
<proteinExistence type="predicted"/>
<feature type="transmembrane region" description="Helical" evidence="6">
    <location>
        <begin position="745"/>
        <end position="774"/>
    </location>
</feature>
<evidence type="ECO:0000313" key="9">
    <source>
        <dbReference type="Proteomes" id="UP001501444"/>
    </source>
</evidence>
<evidence type="ECO:0000256" key="5">
    <source>
        <dbReference type="ARBA" id="ARBA00023136"/>
    </source>
</evidence>
<keyword evidence="3 6" id="KW-0812">Transmembrane</keyword>
<accession>A0ABP5TDW0</accession>
<feature type="domain" description="ABC3 transporter permease C-terminal" evidence="7">
    <location>
        <begin position="244"/>
        <end position="362"/>
    </location>
</feature>
<evidence type="ECO:0000256" key="1">
    <source>
        <dbReference type="ARBA" id="ARBA00004651"/>
    </source>
</evidence>
<feature type="transmembrane region" description="Helical" evidence="6">
    <location>
        <begin position="41"/>
        <end position="62"/>
    </location>
</feature>
<evidence type="ECO:0000313" key="8">
    <source>
        <dbReference type="EMBL" id="GAA2350202.1"/>
    </source>
</evidence>
<dbReference type="InterPro" id="IPR038766">
    <property type="entry name" value="Membrane_comp_ABC_pdt"/>
</dbReference>
<dbReference type="Pfam" id="PF02687">
    <property type="entry name" value="FtsX"/>
    <property type="match status" value="1"/>
</dbReference>
<feature type="transmembrane region" description="Helical" evidence="6">
    <location>
        <begin position="786"/>
        <end position="808"/>
    </location>
</feature>
<reference evidence="9" key="1">
    <citation type="journal article" date="2019" name="Int. J. Syst. Evol. Microbiol.">
        <title>The Global Catalogue of Microorganisms (GCM) 10K type strain sequencing project: providing services to taxonomists for standard genome sequencing and annotation.</title>
        <authorList>
            <consortium name="The Broad Institute Genomics Platform"/>
            <consortium name="The Broad Institute Genome Sequencing Center for Infectious Disease"/>
            <person name="Wu L."/>
            <person name="Ma J."/>
        </authorList>
    </citation>
    <scope>NUCLEOTIDE SEQUENCE [LARGE SCALE GENOMIC DNA]</scope>
    <source>
        <strain evidence="9">JCM 3272</strain>
    </source>
</reference>
<dbReference type="EMBL" id="BAAARV010000029">
    <property type="protein sequence ID" value="GAA2350202.1"/>
    <property type="molecule type" value="Genomic_DNA"/>
</dbReference>
<dbReference type="PANTHER" id="PTHR30287">
    <property type="entry name" value="MEMBRANE COMPONENT OF PREDICTED ABC SUPERFAMILY METABOLITE UPTAKE TRANSPORTER"/>
    <property type="match status" value="1"/>
</dbReference>
<keyword evidence="5 6" id="KW-0472">Membrane</keyword>
<feature type="transmembrane region" description="Helical" evidence="6">
    <location>
        <begin position="333"/>
        <end position="353"/>
    </location>
</feature>
<keyword evidence="9" id="KW-1185">Reference proteome</keyword>
<keyword evidence="2" id="KW-1003">Cell membrane</keyword>
<evidence type="ECO:0000259" key="7">
    <source>
        <dbReference type="Pfam" id="PF02687"/>
    </source>
</evidence>
<protein>
    <recommendedName>
        <fullName evidence="7">ABC3 transporter permease C-terminal domain-containing protein</fullName>
    </recommendedName>
</protein>